<proteinExistence type="predicted"/>
<keyword evidence="6 7" id="KW-0472">Membrane</keyword>
<feature type="transmembrane region" description="Helical" evidence="7">
    <location>
        <begin position="353"/>
        <end position="374"/>
    </location>
</feature>
<dbReference type="PROSITE" id="PS50850">
    <property type="entry name" value="MFS"/>
    <property type="match status" value="1"/>
</dbReference>
<feature type="transmembrane region" description="Helical" evidence="7">
    <location>
        <begin position="225"/>
        <end position="244"/>
    </location>
</feature>
<feature type="transmembrane region" description="Helical" evidence="7">
    <location>
        <begin position="164"/>
        <end position="184"/>
    </location>
</feature>
<keyword evidence="2" id="KW-0813">Transport</keyword>
<organism evidence="9 10">
    <name type="scientific">Nocardia amamiensis</name>
    <dbReference type="NCBI Taxonomy" id="404578"/>
    <lineage>
        <taxon>Bacteria</taxon>
        <taxon>Bacillati</taxon>
        <taxon>Actinomycetota</taxon>
        <taxon>Actinomycetes</taxon>
        <taxon>Mycobacteriales</taxon>
        <taxon>Nocardiaceae</taxon>
        <taxon>Nocardia</taxon>
    </lineage>
</organism>
<dbReference type="EMBL" id="JADLQX010000012">
    <property type="protein sequence ID" value="MBF6299435.1"/>
    <property type="molecule type" value="Genomic_DNA"/>
</dbReference>
<name>A0ABS0CTG9_9NOCA</name>
<feature type="transmembrane region" description="Helical" evidence="7">
    <location>
        <begin position="43"/>
        <end position="64"/>
    </location>
</feature>
<feature type="transmembrane region" description="Helical" evidence="7">
    <location>
        <begin position="299"/>
        <end position="320"/>
    </location>
</feature>
<reference evidence="9 10" key="1">
    <citation type="submission" date="2020-10" db="EMBL/GenBank/DDBJ databases">
        <title>Identification of Nocardia species via Next-generation sequencing and recognition of intraspecies genetic diversity.</title>
        <authorList>
            <person name="Li P."/>
            <person name="Li P."/>
            <person name="Lu B."/>
        </authorList>
    </citation>
    <scope>NUCLEOTIDE SEQUENCE [LARGE SCALE GENOMIC DNA]</scope>
    <source>
        <strain evidence="9 10">BJ06-0157</strain>
    </source>
</reference>
<feature type="transmembrane region" description="Helical" evidence="7">
    <location>
        <begin position="196"/>
        <end position="213"/>
    </location>
</feature>
<evidence type="ECO:0000256" key="6">
    <source>
        <dbReference type="ARBA" id="ARBA00023136"/>
    </source>
</evidence>
<feature type="domain" description="Major facilitator superfamily (MFS) profile" evidence="8">
    <location>
        <begin position="10"/>
        <end position="475"/>
    </location>
</feature>
<dbReference type="NCBIfam" id="TIGR00711">
    <property type="entry name" value="efflux_EmrB"/>
    <property type="match status" value="1"/>
</dbReference>
<keyword evidence="10" id="KW-1185">Reference proteome</keyword>
<gene>
    <name evidence="9" type="ORF">IU459_18080</name>
</gene>
<feature type="transmembrane region" description="Helical" evidence="7">
    <location>
        <begin position="264"/>
        <end position="287"/>
    </location>
</feature>
<dbReference type="PRINTS" id="PR01036">
    <property type="entry name" value="TCRTETB"/>
</dbReference>
<dbReference type="InterPro" id="IPR004638">
    <property type="entry name" value="EmrB-like"/>
</dbReference>
<evidence type="ECO:0000256" key="1">
    <source>
        <dbReference type="ARBA" id="ARBA00004651"/>
    </source>
</evidence>
<protein>
    <submittedName>
        <fullName evidence="9">DHA2 family efflux MFS transporter permease subunit</fullName>
    </submittedName>
</protein>
<feature type="transmembrane region" description="Helical" evidence="7">
    <location>
        <begin position="76"/>
        <end position="103"/>
    </location>
</feature>
<evidence type="ECO:0000256" key="4">
    <source>
        <dbReference type="ARBA" id="ARBA00022692"/>
    </source>
</evidence>
<feature type="transmembrane region" description="Helical" evidence="7">
    <location>
        <begin position="453"/>
        <end position="471"/>
    </location>
</feature>
<dbReference type="Gene3D" id="1.20.1250.20">
    <property type="entry name" value="MFS general substrate transporter like domains"/>
    <property type="match status" value="1"/>
</dbReference>
<dbReference type="Gene3D" id="1.20.1720.10">
    <property type="entry name" value="Multidrug resistance protein D"/>
    <property type="match status" value="1"/>
</dbReference>
<dbReference type="Pfam" id="PF07690">
    <property type="entry name" value="MFS_1"/>
    <property type="match status" value="1"/>
</dbReference>
<dbReference type="PANTHER" id="PTHR42718:SF42">
    <property type="entry name" value="EXPORT PROTEIN"/>
    <property type="match status" value="1"/>
</dbReference>
<dbReference type="RefSeq" id="WP_195130703.1">
    <property type="nucleotide sequence ID" value="NZ_JADLQX010000012.1"/>
</dbReference>
<dbReference type="InterPro" id="IPR036259">
    <property type="entry name" value="MFS_trans_sf"/>
</dbReference>
<dbReference type="InterPro" id="IPR011701">
    <property type="entry name" value="MFS"/>
</dbReference>
<dbReference type="Proteomes" id="UP000702209">
    <property type="component" value="Unassembled WGS sequence"/>
</dbReference>
<evidence type="ECO:0000313" key="10">
    <source>
        <dbReference type="Proteomes" id="UP000702209"/>
    </source>
</evidence>
<keyword evidence="3" id="KW-1003">Cell membrane</keyword>
<dbReference type="SUPFAM" id="SSF103473">
    <property type="entry name" value="MFS general substrate transporter"/>
    <property type="match status" value="1"/>
</dbReference>
<evidence type="ECO:0000256" key="3">
    <source>
        <dbReference type="ARBA" id="ARBA00022475"/>
    </source>
</evidence>
<accession>A0ABS0CTG9</accession>
<evidence type="ECO:0000313" key="9">
    <source>
        <dbReference type="EMBL" id="MBF6299435.1"/>
    </source>
</evidence>
<keyword evidence="5 7" id="KW-1133">Transmembrane helix</keyword>
<comment type="caution">
    <text evidence="9">The sequence shown here is derived from an EMBL/GenBank/DDBJ whole genome shotgun (WGS) entry which is preliminary data.</text>
</comment>
<feature type="transmembrane region" description="Helical" evidence="7">
    <location>
        <begin position="135"/>
        <end position="157"/>
    </location>
</feature>
<dbReference type="InterPro" id="IPR020846">
    <property type="entry name" value="MFS_dom"/>
</dbReference>
<comment type="subcellular location">
    <subcellularLocation>
        <location evidence="1">Cell membrane</location>
        <topology evidence="1">Multi-pass membrane protein</topology>
    </subcellularLocation>
</comment>
<evidence type="ECO:0000256" key="2">
    <source>
        <dbReference type="ARBA" id="ARBA00022448"/>
    </source>
</evidence>
<feature type="transmembrane region" description="Helical" evidence="7">
    <location>
        <begin position="12"/>
        <end position="31"/>
    </location>
</feature>
<dbReference type="PANTHER" id="PTHR42718">
    <property type="entry name" value="MAJOR FACILITATOR SUPERFAMILY MULTIDRUG TRANSPORTER MFSC"/>
    <property type="match status" value="1"/>
</dbReference>
<dbReference type="CDD" id="cd17321">
    <property type="entry name" value="MFS_MMR_MDR_like"/>
    <property type="match status" value="1"/>
</dbReference>
<evidence type="ECO:0000256" key="7">
    <source>
        <dbReference type="SAM" id="Phobius"/>
    </source>
</evidence>
<sequence length="494" mass="51090">MSTQRNPWPALLALVVGFFMILLDMTIVAVANPAIMSDLNADISQVIWVTSAYLLTYAVPLLVTGRLGDRFGPKNIYLIGLAVFTAASLWCGLSGSVGMLIAARAAQGVGAALMTPQTMAVITRTFPPDRRGAAMGLWGGVAGLATLVGPILGGVLVDGLGWEWIFIVNVPVGVVAFALAVWLVPALPTHEHKFDIPGVLLSGVGMFLLVFGIQEGNSYDWSPRIWLMIGAGLLVLAAFVVNQARNTGEPLLPLSLFRDRNFALSNIAIAAMGAAVTSLMVPAYFYLQAVREMSPTESALVFAPMAIVTGVAAPLIGRFADKLHPRAVPTVGFALFAVSVFCFSVLMEPDSSLFWFFAAAALGGFANACIWAPLAATATHNLPVQQAGAGAGVYNTTRQVGSVLGSAAISALVAARMTANGLGGGPVAEGGAGQGPIPAFVKDAFSTALSQSTLLPAGILLIGVIASALFIRHGKPAPAVAPAPPETTKADLSS</sequence>
<feature type="transmembrane region" description="Helical" evidence="7">
    <location>
        <begin position="326"/>
        <end position="346"/>
    </location>
</feature>
<evidence type="ECO:0000256" key="5">
    <source>
        <dbReference type="ARBA" id="ARBA00022989"/>
    </source>
</evidence>
<evidence type="ECO:0000259" key="8">
    <source>
        <dbReference type="PROSITE" id="PS50850"/>
    </source>
</evidence>
<keyword evidence="4 7" id="KW-0812">Transmembrane</keyword>